<evidence type="ECO:0000313" key="1">
    <source>
        <dbReference type="EMBL" id="QXP44057.1"/>
    </source>
</evidence>
<dbReference type="InterPro" id="IPR024345">
    <property type="entry name" value="DNA_matur_Phage_T7-like"/>
</dbReference>
<dbReference type="Pfam" id="PF11123">
    <property type="entry name" value="DNA_Packaging_2"/>
    <property type="match status" value="1"/>
</dbReference>
<accession>A0AAE7SNH2</accession>
<dbReference type="EMBL" id="MZ462995">
    <property type="protein sequence ID" value="QXP44057.1"/>
    <property type="molecule type" value="Genomic_DNA"/>
</dbReference>
<sequence>MAGKAASEGQLGDLHNKIARVMAGALEQIETDQLLYQKVADKMMQDGEEVMPIVAPDINPALLSVIERFLSNNNITCAPEAGNTMGELEQRLAAKRARRAKSVGNVVHLTDE</sequence>
<proteinExistence type="predicted"/>
<evidence type="ECO:0008006" key="3">
    <source>
        <dbReference type="Google" id="ProtNLM"/>
    </source>
</evidence>
<evidence type="ECO:0000313" key="2">
    <source>
        <dbReference type="Proteomes" id="UP000827160"/>
    </source>
</evidence>
<name>A0AAE7SNH2_9CAUD</name>
<organism evidence="1 2">
    <name type="scientific">Stappia phage SI01</name>
    <dbReference type="NCBI Taxonomy" id="2847766"/>
    <lineage>
        <taxon>Viruses</taxon>
        <taxon>Duplodnaviria</taxon>
        <taxon>Heunggongvirae</taxon>
        <taxon>Uroviricota</taxon>
        <taxon>Caudoviricetes</taxon>
        <taxon>Autographivirales</taxon>
        <taxon>Dunnvirinae</taxon>
        <taxon>Songlingvirus</taxon>
        <taxon>Songlingvirus SI01</taxon>
    </lineage>
</organism>
<keyword evidence="2" id="KW-1185">Reference proteome</keyword>
<dbReference type="Proteomes" id="UP000827160">
    <property type="component" value="Segment"/>
</dbReference>
<reference evidence="1" key="1">
    <citation type="submission" date="2021-06" db="EMBL/GenBank/DDBJ databases">
        <authorList>
            <person name="Nair S."/>
        </authorList>
    </citation>
    <scope>NUCLEOTIDE SEQUENCE</scope>
</reference>
<protein>
    <recommendedName>
        <fullName evidence="3">Terminase small subunit</fullName>
    </recommendedName>
</protein>